<evidence type="ECO:0000256" key="6">
    <source>
        <dbReference type="ARBA" id="ARBA00022763"/>
    </source>
</evidence>
<proteinExistence type="inferred from homology"/>
<dbReference type="InterPro" id="IPR020084">
    <property type="entry name" value="NUDIX_hydrolase_CS"/>
</dbReference>
<comment type="caution">
    <text evidence="14">The sequence shown here is derived from an EMBL/GenBank/DDBJ whole genome shotgun (WGS) entry which is preliminary data.</text>
</comment>
<dbReference type="PRINTS" id="PR00502">
    <property type="entry name" value="NUDIXFAMILY"/>
</dbReference>
<dbReference type="Gene3D" id="3.90.79.10">
    <property type="entry name" value="Nucleoside Triphosphate Pyrophosphohydrolase"/>
    <property type="match status" value="1"/>
</dbReference>
<evidence type="ECO:0000256" key="5">
    <source>
        <dbReference type="ARBA" id="ARBA00022723"/>
    </source>
</evidence>
<gene>
    <name evidence="14" type="ORF">ACFFMS_10400</name>
</gene>
<evidence type="ECO:0000256" key="4">
    <source>
        <dbReference type="ARBA" id="ARBA00022705"/>
    </source>
</evidence>
<keyword evidence="8" id="KW-0460">Magnesium</keyword>
<comment type="cofactor">
    <cofactor evidence="1">
        <name>Mg(2+)</name>
        <dbReference type="ChEBI" id="CHEBI:18420"/>
    </cofactor>
</comment>
<dbReference type="GO" id="GO:0016787">
    <property type="term" value="F:hydrolase activity"/>
    <property type="evidence" value="ECO:0007669"/>
    <property type="project" value="UniProtKB-KW"/>
</dbReference>
<name>A0ABV5WFI7_9BACI</name>
<keyword evidence="6" id="KW-0227">DNA damage</keyword>
<keyword evidence="4" id="KW-0235">DNA replication</keyword>
<sequence length="132" mass="14927">MKKTVQVVGAVIFNETDDILCALRSPEMDLPNRWEFPGGKVEEGEQPEDTLSREIQEELGCAIEIFERYADIIHEYPNVIVNLITYKAKIIEGTATAKEHAELRWVPAKELLHLEWAPADIPTVQLLTGDRG</sequence>
<accession>A0ABV5WFI7</accession>
<dbReference type="PANTHER" id="PTHR47707:SF1">
    <property type="entry name" value="NUDIX HYDROLASE FAMILY PROTEIN"/>
    <property type="match status" value="1"/>
</dbReference>
<dbReference type="PROSITE" id="PS00893">
    <property type="entry name" value="NUDIX_BOX"/>
    <property type="match status" value="1"/>
</dbReference>
<evidence type="ECO:0000256" key="12">
    <source>
        <dbReference type="RuleBase" id="RU003476"/>
    </source>
</evidence>
<keyword evidence="15" id="KW-1185">Reference proteome</keyword>
<evidence type="ECO:0000313" key="14">
    <source>
        <dbReference type="EMBL" id="MFB9758886.1"/>
    </source>
</evidence>
<dbReference type="EMBL" id="JBHMAF010000046">
    <property type="protein sequence ID" value="MFB9758886.1"/>
    <property type="molecule type" value="Genomic_DNA"/>
</dbReference>
<evidence type="ECO:0000256" key="11">
    <source>
        <dbReference type="ARBA" id="ARBA00038905"/>
    </source>
</evidence>
<evidence type="ECO:0000256" key="2">
    <source>
        <dbReference type="ARBA" id="ARBA00005582"/>
    </source>
</evidence>
<dbReference type="PANTHER" id="PTHR47707">
    <property type="entry name" value="8-OXO-DGTP DIPHOSPHATASE"/>
    <property type="match status" value="1"/>
</dbReference>
<evidence type="ECO:0000256" key="1">
    <source>
        <dbReference type="ARBA" id="ARBA00001946"/>
    </source>
</evidence>
<dbReference type="InterPro" id="IPR020476">
    <property type="entry name" value="Nudix_hydrolase"/>
</dbReference>
<dbReference type="Proteomes" id="UP001589609">
    <property type="component" value="Unassembled WGS sequence"/>
</dbReference>
<comment type="catalytic activity">
    <reaction evidence="10">
        <text>8-oxo-dGTP + H2O = 8-oxo-dGMP + diphosphate + H(+)</text>
        <dbReference type="Rhea" id="RHEA:31575"/>
        <dbReference type="ChEBI" id="CHEBI:15377"/>
        <dbReference type="ChEBI" id="CHEBI:15378"/>
        <dbReference type="ChEBI" id="CHEBI:33019"/>
        <dbReference type="ChEBI" id="CHEBI:63224"/>
        <dbReference type="ChEBI" id="CHEBI:77896"/>
        <dbReference type="EC" id="3.6.1.55"/>
    </reaction>
</comment>
<dbReference type="InterPro" id="IPR015797">
    <property type="entry name" value="NUDIX_hydrolase-like_dom_sf"/>
</dbReference>
<evidence type="ECO:0000256" key="3">
    <source>
        <dbReference type="ARBA" id="ARBA00022457"/>
    </source>
</evidence>
<dbReference type="InterPro" id="IPR000086">
    <property type="entry name" value="NUDIX_hydrolase_dom"/>
</dbReference>
<dbReference type="EC" id="3.6.1.55" evidence="11"/>
<protein>
    <recommendedName>
        <fullName evidence="11">8-oxo-dGTP diphosphatase</fullName>
        <ecNumber evidence="11">3.6.1.55</ecNumber>
    </recommendedName>
</protein>
<feature type="domain" description="Nudix hydrolase" evidence="13">
    <location>
        <begin position="3"/>
        <end position="128"/>
    </location>
</feature>
<evidence type="ECO:0000256" key="8">
    <source>
        <dbReference type="ARBA" id="ARBA00022842"/>
    </source>
</evidence>
<organism evidence="14 15">
    <name type="scientific">Ectobacillus funiculus</name>
    <dbReference type="NCBI Taxonomy" id="137993"/>
    <lineage>
        <taxon>Bacteria</taxon>
        <taxon>Bacillati</taxon>
        <taxon>Bacillota</taxon>
        <taxon>Bacilli</taxon>
        <taxon>Bacillales</taxon>
        <taxon>Bacillaceae</taxon>
        <taxon>Ectobacillus</taxon>
    </lineage>
</organism>
<dbReference type="PROSITE" id="PS51462">
    <property type="entry name" value="NUDIX"/>
    <property type="match status" value="1"/>
</dbReference>
<dbReference type="SUPFAM" id="SSF55811">
    <property type="entry name" value="Nudix"/>
    <property type="match status" value="1"/>
</dbReference>
<evidence type="ECO:0000256" key="10">
    <source>
        <dbReference type="ARBA" id="ARBA00035861"/>
    </source>
</evidence>
<keyword evidence="5" id="KW-0479">Metal-binding</keyword>
<comment type="similarity">
    <text evidence="2 12">Belongs to the Nudix hydrolase family.</text>
</comment>
<evidence type="ECO:0000313" key="15">
    <source>
        <dbReference type="Proteomes" id="UP001589609"/>
    </source>
</evidence>
<reference evidence="14 15" key="1">
    <citation type="submission" date="2024-09" db="EMBL/GenBank/DDBJ databases">
        <authorList>
            <person name="Sun Q."/>
            <person name="Mori K."/>
        </authorList>
    </citation>
    <scope>NUCLEOTIDE SEQUENCE [LARGE SCALE GENOMIC DNA]</scope>
    <source>
        <strain evidence="14 15">JCM 11201</strain>
    </source>
</reference>
<dbReference type="CDD" id="cd03425">
    <property type="entry name" value="NUDIX_MutT_NudA_like"/>
    <property type="match status" value="1"/>
</dbReference>
<evidence type="ECO:0000256" key="9">
    <source>
        <dbReference type="ARBA" id="ARBA00023204"/>
    </source>
</evidence>
<dbReference type="InterPro" id="IPR047127">
    <property type="entry name" value="MutT-like"/>
</dbReference>
<evidence type="ECO:0000256" key="7">
    <source>
        <dbReference type="ARBA" id="ARBA00022801"/>
    </source>
</evidence>
<dbReference type="RefSeq" id="WP_379949175.1">
    <property type="nucleotide sequence ID" value="NZ_JBHMAF010000046.1"/>
</dbReference>
<keyword evidence="9" id="KW-0234">DNA repair</keyword>
<keyword evidence="3" id="KW-0515">Mutator protein</keyword>
<dbReference type="Pfam" id="PF00293">
    <property type="entry name" value="NUDIX"/>
    <property type="match status" value="1"/>
</dbReference>
<evidence type="ECO:0000259" key="13">
    <source>
        <dbReference type="PROSITE" id="PS51462"/>
    </source>
</evidence>
<keyword evidence="7 12" id="KW-0378">Hydrolase</keyword>